<reference evidence="2" key="2">
    <citation type="submission" date="2020-09" db="EMBL/GenBank/DDBJ databases">
        <authorList>
            <person name="Sun Q."/>
            <person name="Zhou Y."/>
        </authorList>
    </citation>
    <scope>NUCLEOTIDE SEQUENCE</scope>
    <source>
        <strain evidence="2">CGMCC 4.7372</strain>
    </source>
</reference>
<evidence type="ECO:0000313" key="3">
    <source>
        <dbReference type="Proteomes" id="UP000614239"/>
    </source>
</evidence>
<reference evidence="2" key="1">
    <citation type="journal article" date="2014" name="Int. J. Syst. Evol. Microbiol.">
        <title>Complete genome sequence of Corynebacterium casei LMG S-19264T (=DSM 44701T), isolated from a smear-ripened cheese.</title>
        <authorList>
            <consortium name="US DOE Joint Genome Institute (JGI-PGF)"/>
            <person name="Walter F."/>
            <person name="Albersmeier A."/>
            <person name="Kalinowski J."/>
            <person name="Ruckert C."/>
        </authorList>
    </citation>
    <scope>NUCLEOTIDE SEQUENCE</scope>
    <source>
        <strain evidence="2">CGMCC 4.7372</strain>
    </source>
</reference>
<gene>
    <name evidence="2" type="ORF">GCM10011612_05420</name>
</gene>
<protein>
    <recommendedName>
        <fullName evidence="1">Spore protein YkvP/CgeB glycosyl transferase-like domain-containing protein</fullName>
    </recommendedName>
</protein>
<comment type="caution">
    <text evidence="2">The sequence shown here is derived from an EMBL/GenBank/DDBJ whole genome shotgun (WGS) entry which is preliminary data.</text>
</comment>
<dbReference type="Pfam" id="PF13524">
    <property type="entry name" value="Glyco_trans_1_2"/>
    <property type="match status" value="1"/>
</dbReference>
<evidence type="ECO:0000259" key="1">
    <source>
        <dbReference type="Pfam" id="PF13524"/>
    </source>
</evidence>
<sequence length="367" mass="40451">MSERPRMIFHAPYPMEPNPIAASRLRPLRMRRAFEEIGYEVIDVSGTVTQRRAALRSLRRSLAGGERPDFLYSENSTQPNLLATSIRTGVAPLLDYSIMRLARRHRIPVGVFYRDAYWRVPALRGRGAYRRCSDALQRVDLAGYRRNGVHFFLPSEPMSALVGLGANDSFSALPPAGDPGRLLPLPPVGEELRLIYVGGLGGHYDLDSFLTALSATPSVRLDLVTRPQQWERALAGDARLRSPAITAHHLSAGELAPLYASARAAVLLVTPAEYWDIAVPVKLFEYLSYGRPVMVTRGTEAGRIIGANGAGWVVDDDPRAIGDLLARLRDHPEEIAERAEAARRAASQNTWAERARAVAEALTGESR</sequence>
<dbReference type="AlphaFoldDB" id="A0A8H9LFH7"/>
<name>A0A8H9LFH7_9ACTO</name>
<dbReference type="InterPro" id="IPR055259">
    <property type="entry name" value="YkvP/CgeB_Glyco_trans-like"/>
</dbReference>
<dbReference type="SUPFAM" id="SSF53756">
    <property type="entry name" value="UDP-Glycosyltransferase/glycogen phosphorylase"/>
    <property type="match status" value="1"/>
</dbReference>
<organism evidence="2 3">
    <name type="scientific">Actinomyces gaoshouyii</name>
    <dbReference type="NCBI Taxonomy" id="1960083"/>
    <lineage>
        <taxon>Bacteria</taxon>
        <taxon>Bacillati</taxon>
        <taxon>Actinomycetota</taxon>
        <taxon>Actinomycetes</taxon>
        <taxon>Actinomycetales</taxon>
        <taxon>Actinomycetaceae</taxon>
        <taxon>Actinomyces</taxon>
    </lineage>
</organism>
<proteinExistence type="predicted"/>
<dbReference type="EMBL" id="BMNJ01000002">
    <property type="protein sequence ID" value="GGO96076.1"/>
    <property type="molecule type" value="Genomic_DNA"/>
</dbReference>
<keyword evidence="3" id="KW-1185">Reference proteome</keyword>
<dbReference type="RefSeq" id="WP_229657869.1">
    <property type="nucleotide sequence ID" value="NZ_BMNJ01000002.1"/>
</dbReference>
<dbReference type="Proteomes" id="UP000614239">
    <property type="component" value="Unassembled WGS sequence"/>
</dbReference>
<feature type="domain" description="Spore protein YkvP/CgeB glycosyl transferase-like" evidence="1">
    <location>
        <begin position="209"/>
        <end position="358"/>
    </location>
</feature>
<accession>A0A8H9LFH7</accession>
<dbReference type="Gene3D" id="3.40.50.2000">
    <property type="entry name" value="Glycogen Phosphorylase B"/>
    <property type="match status" value="1"/>
</dbReference>
<evidence type="ECO:0000313" key="2">
    <source>
        <dbReference type="EMBL" id="GGO96076.1"/>
    </source>
</evidence>